<dbReference type="Proteomes" id="UP000313849">
    <property type="component" value="Unassembled WGS sequence"/>
</dbReference>
<comment type="caution">
    <text evidence="2">The sequence shown here is derived from an EMBL/GenBank/DDBJ whole genome shotgun (WGS) entry which is preliminary data.</text>
</comment>
<organism evidence="2 3">
    <name type="scientific">Miniimonas arenae</name>
    <dbReference type="NCBI Taxonomy" id="676201"/>
    <lineage>
        <taxon>Bacteria</taxon>
        <taxon>Bacillati</taxon>
        <taxon>Actinomycetota</taxon>
        <taxon>Actinomycetes</taxon>
        <taxon>Micrococcales</taxon>
        <taxon>Beutenbergiaceae</taxon>
        <taxon>Miniimonas</taxon>
    </lineage>
</organism>
<dbReference type="EMBL" id="VENP01000051">
    <property type="protein sequence ID" value="TNU73344.1"/>
    <property type="molecule type" value="Genomic_DNA"/>
</dbReference>
<evidence type="ECO:0000313" key="3">
    <source>
        <dbReference type="Proteomes" id="UP000313849"/>
    </source>
</evidence>
<name>A0A5C5BA10_9MICO</name>
<proteinExistence type="predicted"/>
<dbReference type="AlphaFoldDB" id="A0A5C5BA10"/>
<evidence type="ECO:0000259" key="1">
    <source>
        <dbReference type="SMART" id="SM00507"/>
    </source>
</evidence>
<protein>
    <submittedName>
        <fullName evidence="2">DUF222 domain-containing protein</fullName>
    </submittedName>
</protein>
<dbReference type="OrthoDB" id="5177627at2"/>
<keyword evidence="3" id="KW-1185">Reference proteome</keyword>
<dbReference type="CDD" id="cd00085">
    <property type="entry name" value="HNHc"/>
    <property type="match status" value="1"/>
</dbReference>
<dbReference type="Pfam" id="PF02720">
    <property type="entry name" value="DUF222"/>
    <property type="match status" value="1"/>
</dbReference>
<dbReference type="SMART" id="SM00507">
    <property type="entry name" value="HNHc"/>
    <property type="match status" value="1"/>
</dbReference>
<sequence length="141" mass="15575">MHSGPVSLRSVRRLACDADLVPVVLGTDSRVLDLGRTHRLVPAWMRTALIARDGGCLFPGCTIPATWCDAHHIIPWYLGGTTSTDNAALLCPYHHHLIHTGDWAIVSPRPGARPTITPGPTLTYRTTWTPTTQHTNHYHRC</sequence>
<accession>A0A5C5BA10</accession>
<dbReference type="InterPro" id="IPR003870">
    <property type="entry name" value="DUF222"/>
</dbReference>
<dbReference type="Pfam" id="PF13391">
    <property type="entry name" value="HNH_2"/>
    <property type="match status" value="1"/>
</dbReference>
<gene>
    <name evidence="2" type="ORF">FH969_11975</name>
</gene>
<feature type="domain" description="HNH nuclease" evidence="1">
    <location>
        <begin position="44"/>
        <end position="96"/>
    </location>
</feature>
<dbReference type="Gene3D" id="1.10.30.50">
    <property type="match status" value="1"/>
</dbReference>
<evidence type="ECO:0000313" key="2">
    <source>
        <dbReference type="EMBL" id="TNU73344.1"/>
    </source>
</evidence>
<reference evidence="2 3" key="1">
    <citation type="submission" date="2019-06" db="EMBL/GenBank/DDBJ databases">
        <title>Draft genome sequence of Miniimonas arenae KCTC 19750T isolated from sea sand.</title>
        <authorList>
            <person name="Park S.-J."/>
        </authorList>
    </citation>
    <scope>NUCLEOTIDE SEQUENCE [LARGE SCALE GENOMIC DNA]</scope>
    <source>
        <strain evidence="2 3">KCTC 19750</strain>
    </source>
</reference>
<dbReference type="InterPro" id="IPR003615">
    <property type="entry name" value="HNH_nuc"/>
</dbReference>